<dbReference type="PANTHER" id="PTHR35682">
    <property type="entry name" value="TRANSMEMBRANE PROTEIN 252"/>
    <property type="match status" value="1"/>
</dbReference>
<feature type="transmembrane region" description="Helical" evidence="2">
    <location>
        <begin position="69"/>
        <end position="90"/>
    </location>
</feature>
<dbReference type="OrthoDB" id="9896070at2759"/>
<keyword evidence="2 3" id="KW-0812">Transmembrane</keyword>
<dbReference type="InterPro" id="IPR031363">
    <property type="entry name" value="TMEM252"/>
</dbReference>
<protein>
    <submittedName>
        <fullName evidence="3">Transmembrane protein 252</fullName>
    </submittedName>
</protein>
<keyword evidence="2" id="KW-1133">Transmembrane helix</keyword>
<keyword evidence="4" id="KW-1185">Reference proteome</keyword>
<sequence>MQIGSIAERESVSVREKELDAVLTMKIPKKFFFLFRIFVLLTGFSVICMGAFCISTGSFLCRCGNNLPVAYSLLPLGFLLLVIGIFWSMYHEVRKNKNLLYIFQRNPSRREMHINTIDRPDFYPPCYEDSTDPGKQTFPIPLALSAREEEIYNIPPPLYTENSMEFIDETSLQEEQPPSYEMSVQRQQPTAEHDSNTKGVSGTCHAPVAGVSC</sequence>
<feature type="transmembrane region" description="Helical" evidence="2">
    <location>
        <begin position="33"/>
        <end position="57"/>
    </location>
</feature>
<dbReference type="PANTHER" id="PTHR35682:SF1">
    <property type="entry name" value="TRANSMEMBRANE PROTEIN 252"/>
    <property type="match status" value="1"/>
</dbReference>
<dbReference type="AlphaFoldDB" id="A0A8T1T4S0"/>
<gene>
    <name evidence="3" type="primary">TMEM252</name>
    <name evidence="3" type="ORF">G0U57_012311</name>
</gene>
<reference evidence="3 4" key="1">
    <citation type="journal article" date="2020" name="G3 (Bethesda)">
        <title>Draft Genome of the Common Snapping Turtle, Chelydra serpentina, a Model for Phenotypic Plasticity in Reptiles.</title>
        <authorList>
            <person name="Das D."/>
            <person name="Singh S.K."/>
            <person name="Bierstedt J."/>
            <person name="Erickson A."/>
            <person name="Galli G.L.J."/>
            <person name="Crossley D.A. 2nd"/>
            <person name="Rhen T."/>
        </authorList>
    </citation>
    <scope>NUCLEOTIDE SEQUENCE [LARGE SCALE GENOMIC DNA]</scope>
    <source>
        <strain evidence="3">KW</strain>
    </source>
</reference>
<proteinExistence type="predicted"/>
<dbReference type="EMBL" id="JAHGAV010000032">
    <property type="protein sequence ID" value="KAG6936546.1"/>
    <property type="molecule type" value="Genomic_DNA"/>
</dbReference>
<organism evidence="3 4">
    <name type="scientific">Chelydra serpentina</name>
    <name type="common">Snapping turtle</name>
    <name type="synonym">Testudo serpentina</name>
    <dbReference type="NCBI Taxonomy" id="8475"/>
    <lineage>
        <taxon>Eukaryota</taxon>
        <taxon>Metazoa</taxon>
        <taxon>Chordata</taxon>
        <taxon>Craniata</taxon>
        <taxon>Vertebrata</taxon>
        <taxon>Euteleostomi</taxon>
        <taxon>Archelosauria</taxon>
        <taxon>Testudinata</taxon>
        <taxon>Testudines</taxon>
        <taxon>Cryptodira</taxon>
        <taxon>Durocryptodira</taxon>
        <taxon>Americhelydia</taxon>
        <taxon>Chelydroidea</taxon>
        <taxon>Chelydridae</taxon>
        <taxon>Chelydra</taxon>
    </lineage>
</organism>
<feature type="region of interest" description="Disordered" evidence="1">
    <location>
        <begin position="169"/>
        <end position="203"/>
    </location>
</feature>
<dbReference type="Pfam" id="PF15664">
    <property type="entry name" value="TMEM252"/>
    <property type="match status" value="1"/>
</dbReference>
<evidence type="ECO:0000313" key="3">
    <source>
        <dbReference type="EMBL" id="KAG6936546.1"/>
    </source>
</evidence>
<accession>A0A8T1T4S0</accession>
<evidence type="ECO:0000256" key="1">
    <source>
        <dbReference type="SAM" id="MobiDB-lite"/>
    </source>
</evidence>
<keyword evidence="2" id="KW-0472">Membrane</keyword>
<evidence type="ECO:0000313" key="4">
    <source>
        <dbReference type="Proteomes" id="UP000765507"/>
    </source>
</evidence>
<name>A0A8T1T4S0_CHESE</name>
<comment type="caution">
    <text evidence="3">The sequence shown here is derived from an EMBL/GenBank/DDBJ whole genome shotgun (WGS) entry which is preliminary data.</text>
</comment>
<dbReference type="Proteomes" id="UP000765507">
    <property type="component" value="Unassembled WGS sequence"/>
</dbReference>
<evidence type="ECO:0000256" key="2">
    <source>
        <dbReference type="SAM" id="Phobius"/>
    </source>
</evidence>